<evidence type="ECO:0000313" key="2">
    <source>
        <dbReference type="Proteomes" id="UP000547976"/>
    </source>
</evidence>
<name>A0A8H5Q795_GIBSU</name>
<evidence type="ECO:0000313" key="1">
    <source>
        <dbReference type="EMBL" id="KAF5609307.1"/>
    </source>
</evidence>
<dbReference type="EMBL" id="JAAOAV010000036">
    <property type="protein sequence ID" value="KAF5609307.1"/>
    <property type="molecule type" value="Genomic_DNA"/>
</dbReference>
<reference evidence="1 2" key="1">
    <citation type="submission" date="2020-05" db="EMBL/GenBank/DDBJ databases">
        <title>Identification and distribution of gene clusters putatively required for synthesis of sphingolipid metabolism inhibitors in phylogenetically diverse species of the filamentous fungus Fusarium.</title>
        <authorList>
            <person name="Kim H.-S."/>
            <person name="Busman M."/>
            <person name="Brown D.W."/>
            <person name="Divon H."/>
            <person name="Uhlig S."/>
            <person name="Proctor R.H."/>
        </authorList>
    </citation>
    <scope>NUCLEOTIDE SEQUENCE [LARGE SCALE GENOMIC DNA]</scope>
    <source>
        <strain evidence="1 2">NRRL 66333</strain>
    </source>
</reference>
<dbReference type="OrthoDB" id="3565477at2759"/>
<keyword evidence="2" id="KW-1185">Reference proteome</keyword>
<gene>
    <name evidence="1" type="ORF">FSUBG_4100</name>
</gene>
<protein>
    <submittedName>
        <fullName evidence="1">Uncharacterized protein</fullName>
    </submittedName>
</protein>
<dbReference type="Proteomes" id="UP000547976">
    <property type="component" value="Unassembled WGS sequence"/>
</dbReference>
<dbReference type="RefSeq" id="XP_036540407.1">
    <property type="nucleotide sequence ID" value="XM_036682054.1"/>
</dbReference>
<dbReference type="AlphaFoldDB" id="A0A8H5Q795"/>
<organism evidence="1 2">
    <name type="scientific">Gibberella subglutinans</name>
    <name type="common">Fusarium subglutinans</name>
    <dbReference type="NCBI Taxonomy" id="42677"/>
    <lineage>
        <taxon>Eukaryota</taxon>
        <taxon>Fungi</taxon>
        <taxon>Dikarya</taxon>
        <taxon>Ascomycota</taxon>
        <taxon>Pezizomycotina</taxon>
        <taxon>Sordariomycetes</taxon>
        <taxon>Hypocreomycetidae</taxon>
        <taxon>Hypocreales</taxon>
        <taxon>Nectriaceae</taxon>
        <taxon>Fusarium</taxon>
        <taxon>Fusarium fujikuroi species complex</taxon>
    </lineage>
</organism>
<accession>A0A8H5Q795</accession>
<dbReference type="GeneID" id="59316772"/>
<proteinExistence type="predicted"/>
<comment type="caution">
    <text evidence="1">The sequence shown here is derived from an EMBL/GenBank/DDBJ whole genome shotgun (WGS) entry which is preliminary data.</text>
</comment>
<sequence length="108" mass="11983">MSNGFLDYLVPCVRGGHAAPVRKANNIIFGTPANNTNTYSSEALYYQKAPNDVCSGVLYCSMDTKNGLSFATAKLDWYRKDTDPRFYNDFRPMSFGVSSLTPMYSPLG</sequence>